<dbReference type="PANTHER" id="PTHR33271:SF1">
    <property type="entry name" value="RMLC-LIKE JELLY ROLL PROTEIN-RELATED"/>
    <property type="match status" value="1"/>
</dbReference>
<evidence type="ECO:0000259" key="1">
    <source>
        <dbReference type="Pfam" id="PF05899"/>
    </source>
</evidence>
<dbReference type="PANTHER" id="PTHR33271">
    <property type="entry name" value="OS04G0445200 PROTEIN"/>
    <property type="match status" value="1"/>
</dbReference>
<reference evidence="3" key="1">
    <citation type="journal article" date="2017" name="Plant J.">
        <title>The pomegranate (Punica granatum L.) genome and the genomics of punicalagin biosynthesis.</title>
        <authorList>
            <person name="Qin G."/>
            <person name="Xu C."/>
            <person name="Ming R."/>
            <person name="Tang H."/>
            <person name="Guyot R."/>
            <person name="Kramer E.M."/>
            <person name="Hu Y."/>
            <person name="Yi X."/>
            <person name="Qi Y."/>
            <person name="Xu X."/>
            <person name="Gao Z."/>
            <person name="Pan H."/>
            <person name="Jian J."/>
            <person name="Tian Y."/>
            <person name="Yue Z."/>
            <person name="Xu Y."/>
        </authorList>
    </citation>
    <scope>NUCLEOTIDE SEQUENCE [LARGE SCALE GENOMIC DNA]</scope>
    <source>
        <strain evidence="3">cv. Dabenzi</strain>
    </source>
</reference>
<dbReference type="InterPro" id="IPR011051">
    <property type="entry name" value="RmlC_Cupin_sf"/>
</dbReference>
<protein>
    <submittedName>
        <fullName evidence="5">Uncharacterized protein LOC116199363</fullName>
    </submittedName>
</protein>
<evidence type="ECO:0000313" key="4">
    <source>
        <dbReference type="Proteomes" id="UP000515151"/>
    </source>
</evidence>
<dbReference type="RefSeq" id="XP_031385546.1">
    <property type="nucleotide sequence ID" value="XM_031529686.1"/>
</dbReference>
<dbReference type="CDD" id="cd02227">
    <property type="entry name" value="cupin_TM1112-like"/>
    <property type="match status" value="1"/>
</dbReference>
<proteinExistence type="predicted"/>
<reference evidence="4" key="3">
    <citation type="journal article" date="2020" name="Plant Biotechnol. J.">
        <title>The pomegranate (Punica granatum L.) draft genome dissects genetic divergence between soft- and hard-seeded cultivars.</title>
        <authorList>
            <person name="Luo X."/>
            <person name="Li H."/>
            <person name="Wu Z."/>
            <person name="Yao W."/>
            <person name="Zhao P."/>
            <person name="Cao D."/>
            <person name="Yu H."/>
            <person name="Li K."/>
            <person name="Poudel K."/>
            <person name="Zhao D."/>
            <person name="Zhang F."/>
            <person name="Xia X."/>
            <person name="Chen L."/>
            <person name="Wang Q."/>
            <person name="Jing D."/>
            <person name="Cao S."/>
        </authorList>
    </citation>
    <scope>NUCLEOTIDE SEQUENCE [LARGE SCALE GENOMIC DNA]</scope>
</reference>
<organism evidence="2 3">
    <name type="scientific">Punica granatum</name>
    <name type="common">Pomegranate</name>
    <dbReference type="NCBI Taxonomy" id="22663"/>
    <lineage>
        <taxon>Eukaryota</taxon>
        <taxon>Viridiplantae</taxon>
        <taxon>Streptophyta</taxon>
        <taxon>Embryophyta</taxon>
        <taxon>Tracheophyta</taxon>
        <taxon>Spermatophyta</taxon>
        <taxon>Magnoliopsida</taxon>
        <taxon>eudicotyledons</taxon>
        <taxon>Gunneridae</taxon>
        <taxon>Pentapetalae</taxon>
        <taxon>rosids</taxon>
        <taxon>malvids</taxon>
        <taxon>Myrtales</taxon>
        <taxon>Lythraceae</taxon>
        <taxon>Punica</taxon>
    </lineage>
</organism>
<evidence type="ECO:0000313" key="2">
    <source>
        <dbReference type="EMBL" id="OWM65717.1"/>
    </source>
</evidence>
<dbReference type="Proteomes" id="UP000515151">
    <property type="component" value="Chromosome 3"/>
</dbReference>
<gene>
    <name evidence="5" type="primary">LOC116199363</name>
    <name evidence="2" type="ORF">CDL15_Pgr015141</name>
</gene>
<feature type="domain" description="(S)-ureidoglycine aminohydrolase cupin" evidence="1">
    <location>
        <begin position="69"/>
        <end position="146"/>
    </location>
</feature>
<dbReference type="GeneID" id="116199363"/>
<dbReference type="Pfam" id="PF05899">
    <property type="entry name" value="Cupin_3"/>
    <property type="match status" value="1"/>
</dbReference>
<dbReference type="InterPro" id="IPR014710">
    <property type="entry name" value="RmlC-like_jellyroll"/>
</dbReference>
<keyword evidence="4" id="KW-1185">Reference proteome</keyword>
<evidence type="ECO:0000313" key="5">
    <source>
        <dbReference type="RefSeq" id="XP_031385546.1"/>
    </source>
</evidence>
<dbReference type="Gene3D" id="2.60.120.10">
    <property type="entry name" value="Jelly Rolls"/>
    <property type="match status" value="1"/>
</dbReference>
<name>A0A218VYP9_PUNGR</name>
<dbReference type="InterPro" id="IPR008579">
    <property type="entry name" value="UGlyAH_Cupin_dom"/>
</dbReference>
<dbReference type="SUPFAM" id="SSF51182">
    <property type="entry name" value="RmlC-like cupins"/>
    <property type="match status" value="1"/>
</dbReference>
<evidence type="ECO:0000313" key="3">
    <source>
        <dbReference type="Proteomes" id="UP000197138"/>
    </source>
</evidence>
<accession>A0A218VYP9</accession>
<dbReference type="EMBL" id="MTKT01005556">
    <property type="protein sequence ID" value="OWM65717.1"/>
    <property type="molecule type" value="Genomic_DNA"/>
</dbReference>
<dbReference type="AlphaFoldDB" id="A0A218VYP9"/>
<sequence>MHLQIQPMAIVILVAVVSLLLSSISIKYPRQKGESLSSSDSEAASKKTSALREIHGVKVERSPPQSRLEGLGVSTWPTWSSGPSKFPWTFKSTETMYLVEGKVKVHVVVDGQEEEDWFEIGGGDLVVFPKGMNIVWNVVEAVNKHYYLDKDEDEAEAEPD</sequence>
<reference evidence="2" key="2">
    <citation type="submission" date="2017-06" db="EMBL/GenBank/DDBJ databases">
        <title>The pomegranate genome and the genomics of punicalagin biosynthesis.</title>
        <authorList>
            <person name="Xu C."/>
        </authorList>
    </citation>
    <scope>NUCLEOTIDE SEQUENCE [LARGE SCALE GENOMIC DNA]</scope>
    <source>
        <tissue evidence="2">Fresh leaf</tissue>
    </source>
</reference>
<dbReference type="OrthoDB" id="10260542at2759"/>
<dbReference type="Proteomes" id="UP000197138">
    <property type="component" value="Unassembled WGS sequence"/>
</dbReference>
<reference evidence="5" key="4">
    <citation type="submission" date="2025-04" db="UniProtKB">
        <authorList>
            <consortium name="RefSeq"/>
        </authorList>
    </citation>
    <scope>IDENTIFICATION</scope>
    <source>
        <tissue evidence="5">Leaf</tissue>
    </source>
</reference>